<feature type="domain" description="SAM" evidence="6">
    <location>
        <begin position="807"/>
        <end position="871"/>
    </location>
</feature>
<evidence type="ECO:0000256" key="4">
    <source>
        <dbReference type="SAM" id="Coils"/>
    </source>
</evidence>
<feature type="compositionally biased region" description="Polar residues" evidence="5">
    <location>
        <begin position="586"/>
        <end position="605"/>
    </location>
</feature>
<evidence type="ECO:0000256" key="1">
    <source>
        <dbReference type="ARBA" id="ARBA00007547"/>
    </source>
</evidence>
<dbReference type="Pfam" id="PF00536">
    <property type="entry name" value="SAM_1"/>
    <property type="match status" value="2"/>
</dbReference>
<proteinExistence type="inferred from homology"/>
<keyword evidence="2" id="KW-0677">Repeat</keyword>
<feature type="compositionally biased region" description="Polar residues" evidence="5">
    <location>
        <begin position="778"/>
        <end position="792"/>
    </location>
</feature>
<feature type="region of interest" description="Disordered" evidence="5">
    <location>
        <begin position="287"/>
        <end position="306"/>
    </location>
</feature>
<evidence type="ECO:0000313" key="7">
    <source>
        <dbReference type="EnsemblMetazoa" id="CJA10887b.1"/>
    </source>
</evidence>
<feature type="coiled-coil region" evidence="4">
    <location>
        <begin position="399"/>
        <end position="471"/>
    </location>
</feature>
<feature type="compositionally biased region" description="Low complexity" evidence="5">
    <location>
        <begin position="27"/>
        <end position="36"/>
    </location>
</feature>
<reference evidence="7" key="2">
    <citation type="submission" date="2022-06" db="UniProtKB">
        <authorList>
            <consortium name="EnsemblMetazoa"/>
        </authorList>
    </citation>
    <scope>IDENTIFICATION</scope>
    <source>
        <strain evidence="7">DF5081</strain>
    </source>
</reference>
<keyword evidence="3 4" id="KW-0175">Coiled coil</keyword>
<accession>A0A8R1DU85</accession>
<dbReference type="Gene3D" id="1.10.150.50">
    <property type="entry name" value="Transcription Factor, Ets-1"/>
    <property type="match status" value="3"/>
</dbReference>
<dbReference type="InterPro" id="IPR037618">
    <property type="entry name" value="LIPB1/2_SAM_2nd"/>
</dbReference>
<dbReference type="CDD" id="cd09566">
    <property type="entry name" value="SAM_liprin-beta1_2_repeat2"/>
    <property type="match status" value="1"/>
</dbReference>
<dbReference type="SUPFAM" id="SSF47769">
    <property type="entry name" value="SAM/Pointed domain"/>
    <property type="match status" value="2"/>
</dbReference>
<protein>
    <recommendedName>
        <fullName evidence="6">SAM domain-containing protein</fullName>
    </recommendedName>
</protein>
<dbReference type="InterPro" id="IPR029515">
    <property type="entry name" value="Liprin"/>
</dbReference>
<sequence length="1113" mass="124678">MDGFAEANQLLSSALEQLDDIIRNGNTTSRSTTTSSVPPKKSFRDLLPPPPILRSTFSSRIMENGHGHGLGHAHKHMNDDIDNGNADDERSTREINRQWISSDWKHRTDLGSDGSSGVESPPSDLPTSSSSLFNPPRVYQEFVKAIDEQTMTERPDLETRLKIMQWVAGRTSVTQYSPYYHIFLPPPMYSRHSIGDAFNPEDVLAVSSSQNSSQIDGVDRERDLLRSSGSGNIFKENGSIKRSYSFTISNPSTFSRQVLPYVTHYSDSGFGSAPSAGSSCSYLPPPPPYRWRPSGSGATNSKPQHKIHRSLSDSKYTASLMTTVPCPLLSMAPLNAFQPRDARGASWISLSPSPSMSTVSCPEYPELQDKLHRLAMARDSLQLQVSVLSEQVGAQKEKIKDLETVLNHKRNNLTSTEELLQDKYHRIDECKELESKKMDLMAEVSSLKLRYATLEREKNETEKKLRLSQSEMDHVNQSMHGMVVQQQLQHHTNGHASGGYLTPLREHRSEKQDEEMSQLRTAVHRLIADNEQKSLQINTLRNALDEQMRSRSQQEDFYAAQRNFNGSDSFDVNAQIRRILMDEPSDSMSHSTSFPVSLSSNNSNGKGPRSTVQSSSSYNSSLSAVSPQHNWPAGAGTPRHLHPMNSNQRVNTVAATQYRSPSSPAARQLAAELDELRRIGNEVAAHNNYSSASLPRGVGKASSTLTLPAKKLSVASGASAVESDDEIARGRNFNATSQQNLKNFSRERTRSSLRNIFSKLTRSTSQDQSNAFRRGSAARSTSTARLGSTTHLGTVPRRPPLSQFVDWRSDQLSEWIAEIGYPQYMNEVARHVRSGRHFLNMSMNEYEHLLNIKNPVQRKRVAILLRRIEEDIVESANKWDVHQTLRWLDDIGLPQYKDTFAEIVVDGPLLIALTAADAVEMKVVNAHHYATLARSIQFLKRTDFRFDSMEKKMDQNIIEKYPCPDVVVRWSHSATCEWLRKIDLAEFTPNLLCAGVPGALMIYEPSFTAESLAEILQMPPHKTLLRRHLTSHFNQLLGQKIIADKRDFLATGNYPQISPAGRVKVVKKGFSLTRKKTKNEICLEPEELLCPQVLKHKYPTTAGDTSSLESSNV</sequence>
<dbReference type="CDD" id="cd09563">
    <property type="entry name" value="SAM_liprin-beta1_2_repeat1"/>
    <property type="match status" value="1"/>
</dbReference>
<dbReference type="PANTHER" id="PTHR12587:SF14">
    <property type="entry name" value="AT31531P"/>
    <property type="match status" value="1"/>
</dbReference>
<name>A0A8R1DU85_CAEJA</name>
<dbReference type="EnsemblMetazoa" id="CJA10887b.1">
    <property type="protein sequence ID" value="CJA10887b.1"/>
    <property type="gene ID" value="WBGene00130091"/>
</dbReference>
<feature type="compositionally biased region" description="Low complexity" evidence="5">
    <location>
        <begin position="610"/>
        <end position="626"/>
    </location>
</feature>
<dbReference type="Pfam" id="PF07647">
    <property type="entry name" value="SAM_2"/>
    <property type="match status" value="1"/>
</dbReference>
<feature type="region of interest" description="Disordered" evidence="5">
    <location>
        <begin position="764"/>
        <end position="795"/>
    </location>
</feature>
<feature type="compositionally biased region" description="Low complexity" evidence="5">
    <location>
        <begin position="120"/>
        <end position="132"/>
    </location>
</feature>
<feature type="region of interest" description="Disordered" evidence="5">
    <location>
        <begin position="584"/>
        <end position="645"/>
    </location>
</feature>
<reference evidence="8" key="1">
    <citation type="submission" date="2010-08" db="EMBL/GenBank/DDBJ databases">
        <authorList>
            <consortium name="Caenorhabditis japonica Sequencing Consortium"/>
            <person name="Wilson R.K."/>
        </authorList>
    </citation>
    <scope>NUCLEOTIDE SEQUENCE [LARGE SCALE GENOMIC DNA]</scope>
    <source>
        <strain evidence="8">DF5081</strain>
    </source>
</reference>
<dbReference type="InterPro" id="IPR037617">
    <property type="entry name" value="LIPB1/2_SAM_1"/>
</dbReference>
<dbReference type="GO" id="GO:0048786">
    <property type="term" value="C:presynaptic active zone"/>
    <property type="evidence" value="ECO:0007669"/>
    <property type="project" value="TreeGrafter"/>
</dbReference>
<feature type="region of interest" description="Disordered" evidence="5">
    <location>
        <begin position="23"/>
        <end position="92"/>
    </location>
</feature>
<dbReference type="InterPro" id="IPR013761">
    <property type="entry name" value="SAM/pointed_sf"/>
</dbReference>
<dbReference type="Pfam" id="PF26022">
    <property type="entry name" value="CC_Liprin_beta"/>
    <property type="match status" value="1"/>
</dbReference>
<evidence type="ECO:0000256" key="2">
    <source>
        <dbReference type="ARBA" id="ARBA00022737"/>
    </source>
</evidence>
<keyword evidence="8" id="KW-1185">Reference proteome</keyword>
<dbReference type="SMART" id="SM00454">
    <property type="entry name" value="SAM"/>
    <property type="match status" value="3"/>
</dbReference>
<feature type="region of interest" description="Disordered" evidence="5">
    <location>
        <begin position="106"/>
        <end position="133"/>
    </location>
</feature>
<dbReference type="InterPro" id="IPR058914">
    <property type="entry name" value="LIPB1/2_CC"/>
</dbReference>
<dbReference type="GO" id="GO:0040017">
    <property type="term" value="P:positive regulation of locomotion"/>
    <property type="evidence" value="ECO:0007669"/>
    <property type="project" value="EnsemblMetazoa"/>
</dbReference>
<evidence type="ECO:0000256" key="3">
    <source>
        <dbReference type="ARBA" id="ARBA00023054"/>
    </source>
</evidence>
<organism evidence="7 8">
    <name type="scientific">Caenorhabditis japonica</name>
    <dbReference type="NCBI Taxonomy" id="281687"/>
    <lineage>
        <taxon>Eukaryota</taxon>
        <taxon>Metazoa</taxon>
        <taxon>Ecdysozoa</taxon>
        <taxon>Nematoda</taxon>
        <taxon>Chromadorea</taxon>
        <taxon>Rhabditida</taxon>
        <taxon>Rhabditina</taxon>
        <taxon>Rhabditomorpha</taxon>
        <taxon>Rhabditoidea</taxon>
        <taxon>Rhabditidae</taxon>
        <taxon>Peloderinae</taxon>
        <taxon>Caenorhabditis</taxon>
    </lineage>
</organism>
<dbReference type="PROSITE" id="PS50105">
    <property type="entry name" value="SAM_DOMAIN"/>
    <property type="match status" value="2"/>
</dbReference>
<feature type="domain" description="SAM" evidence="6">
    <location>
        <begin position="879"/>
        <end position="942"/>
    </location>
</feature>
<dbReference type="InterPro" id="IPR001660">
    <property type="entry name" value="SAM"/>
</dbReference>
<evidence type="ECO:0000256" key="5">
    <source>
        <dbReference type="SAM" id="MobiDB-lite"/>
    </source>
</evidence>
<dbReference type="AlphaFoldDB" id="A0A8R1DU85"/>
<dbReference type="Proteomes" id="UP000005237">
    <property type="component" value="Unassembled WGS sequence"/>
</dbReference>
<evidence type="ECO:0000259" key="6">
    <source>
        <dbReference type="PROSITE" id="PS50105"/>
    </source>
</evidence>
<dbReference type="GO" id="GO:0043051">
    <property type="term" value="P:regulation of nematode pharyngeal pumping"/>
    <property type="evidence" value="ECO:0007669"/>
    <property type="project" value="EnsemblMetazoa"/>
</dbReference>
<evidence type="ECO:0000313" key="8">
    <source>
        <dbReference type="Proteomes" id="UP000005237"/>
    </source>
</evidence>
<dbReference type="GO" id="GO:0007528">
    <property type="term" value="P:neuromuscular junction development"/>
    <property type="evidence" value="ECO:0007669"/>
    <property type="project" value="EnsemblMetazoa"/>
</dbReference>
<comment type="similarity">
    <text evidence="1">Belongs to the liprin family. Liprin-beta subfamily.</text>
</comment>
<dbReference type="PANTHER" id="PTHR12587">
    <property type="entry name" value="LAR INTERACTING PROTEIN LIP -RELATED PROTEIN"/>
    <property type="match status" value="1"/>
</dbReference>